<dbReference type="SUPFAM" id="SSF53822">
    <property type="entry name" value="Periplasmic binding protein-like I"/>
    <property type="match status" value="1"/>
</dbReference>
<dbReference type="InterPro" id="IPR050957">
    <property type="entry name" value="BMP_lipoprotein"/>
</dbReference>
<keyword evidence="5" id="KW-0472">Membrane</keyword>
<organism evidence="10 11">
    <name type="scientific">Actinacidiphila bryophytorum</name>
    <dbReference type="NCBI Taxonomy" id="1436133"/>
    <lineage>
        <taxon>Bacteria</taxon>
        <taxon>Bacillati</taxon>
        <taxon>Actinomycetota</taxon>
        <taxon>Actinomycetes</taxon>
        <taxon>Kitasatosporales</taxon>
        <taxon>Streptomycetaceae</taxon>
        <taxon>Actinacidiphila</taxon>
    </lineage>
</organism>
<dbReference type="CDD" id="cd06354">
    <property type="entry name" value="PBP1_PrnA-like"/>
    <property type="match status" value="1"/>
</dbReference>
<keyword evidence="4 8" id="KW-0732">Signal</keyword>
<sequence length="360" mass="36552">MRRVSKIAAAGVVSAALALTATACGSSTTSDSGSTGGSGSASSSSSGGGGKTKGVGMAYDVGGRGDHSFNDSAARGLDKADGELKLDSKELTAANGETESDRVQRLDSLAAAGYNPVVAVGYTYGTAVTTVAKKYPNTTFGLVDSVVDAPNVDSMVFATEQSSYLAGVAAALKTKTGKVGFIGGVQNTLIGTFDAGFAQGVKDTKPSVQLTREYLYKTDPRGFNDATSAAAKAQGMLDKGVDVIYTAAGLSGDGSIQKVAGKSGAWAIGVDSDQFQDPALAKYKNSILTSAIKNVDVAVYDLINSVKKDNKPKVGTNSYDLANNGVSLATSGNFLSDVQAQIDAAKQKIVSGQIKVSSTP</sequence>
<feature type="domain" description="ABC transporter substrate-binding protein PnrA-like" evidence="9">
    <location>
        <begin position="56"/>
        <end position="357"/>
    </location>
</feature>
<reference evidence="10" key="1">
    <citation type="submission" date="2021-06" db="EMBL/GenBank/DDBJ databases">
        <authorList>
            <person name="Arsene-Ploetze F."/>
        </authorList>
    </citation>
    <scope>NUCLEOTIDE SEQUENCE</scope>
    <source>
        <strain evidence="10">SBRY1</strain>
    </source>
</reference>
<evidence type="ECO:0000259" key="9">
    <source>
        <dbReference type="Pfam" id="PF02608"/>
    </source>
</evidence>
<dbReference type="RefSeq" id="WP_205044451.1">
    <property type="nucleotide sequence ID" value="NZ_CAJVAX010000001.1"/>
</dbReference>
<dbReference type="GO" id="GO:0005886">
    <property type="term" value="C:plasma membrane"/>
    <property type="evidence" value="ECO:0007669"/>
    <property type="project" value="UniProtKB-SubCell"/>
</dbReference>
<gene>
    <name evidence="10" type="ORF">SBRY_10410</name>
</gene>
<proteinExistence type="inferred from homology"/>
<evidence type="ECO:0000313" key="11">
    <source>
        <dbReference type="Proteomes" id="UP001153328"/>
    </source>
</evidence>
<comment type="similarity">
    <text evidence="2">Belongs to the BMP lipoprotein family.</text>
</comment>
<evidence type="ECO:0000256" key="7">
    <source>
        <dbReference type="SAM" id="MobiDB-lite"/>
    </source>
</evidence>
<dbReference type="InterPro" id="IPR028082">
    <property type="entry name" value="Peripla_BP_I"/>
</dbReference>
<dbReference type="AlphaFoldDB" id="A0A9W4GX46"/>
<evidence type="ECO:0000256" key="8">
    <source>
        <dbReference type="SAM" id="SignalP"/>
    </source>
</evidence>
<dbReference type="Pfam" id="PF02608">
    <property type="entry name" value="Bmp"/>
    <property type="match status" value="1"/>
</dbReference>
<keyword evidence="6" id="KW-0449">Lipoprotein</keyword>
<feature type="region of interest" description="Disordered" evidence="7">
    <location>
        <begin position="27"/>
        <end position="57"/>
    </location>
</feature>
<keyword evidence="3" id="KW-1003">Cell membrane</keyword>
<comment type="caution">
    <text evidence="10">The sequence shown here is derived from an EMBL/GenBank/DDBJ whole genome shotgun (WGS) entry which is preliminary data.</text>
</comment>
<comment type="subcellular location">
    <subcellularLocation>
        <location evidence="1">Cell membrane</location>
        <topology evidence="1">Lipid-anchor</topology>
    </subcellularLocation>
</comment>
<keyword evidence="11" id="KW-1185">Reference proteome</keyword>
<evidence type="ECO:0000256" key="2">
    <source>
        <dbReference type="ARBA" id="ARBA00008610"/>
    </source>
</evidence>
<dbReference type="PANTHER" id="PTHR34296">
    <property type="entry name" value="TRANSCRIPTIONAL ACTIVATOR PROTEIN MED"/>
    <property type="match status" value="1"/>
</dbReference>
<dbReference type="Gene3D" id="3.40.50.2300">
    <property type="match status" value="2"/>
</dbReference>
<evidence type="ECO:0000313" key="10">
    <source>
        <dbReference type="EMBL" id="CAG7601351.1"/>
    </source>
</evidence>
<evidence type="ECO:0000256" key="3">
    <source>
        <dbReference type="ARBA" id="ARBA00022475"/>
    </source>
</evidence>
<dbReference type="Proteomes" id="UP001153328">
    <property type="component" value="Unassembled WGS sequence"/>
</dbReference>
<dbReference type="PANTHER" id="PTHR34296:SF2">
    <property type="entry name" value="ABC TRANSPORTER GUANOSINE-BINDING PROTEIN NUPN"/>
    <property type="match status" value="1"/>
</dbReference>
<dbReference type="PROSITE" id="PS51257">
    <property type="entry name" value="PROKAR_LIPOPROTEIN"/>
    <property type="match status" value="1"/>
</dbReference>
<name>A0A9W4GX46_9ACTN</name>
<evidence type="ECO:0000256" key="1">
    <source>
        <dbReference type="ARBA" id="ARBA00004193"/>
    </source>
</evidence>
<evidence type="ECO:0000256" key="4">
    <source>
        <dbReference type="ARBA" id="ARBA00022729"/>
    </source>
</evidence>
<feature type="signal peptide" evidence="8">
    <location>
        <begin position="1"/>
        <end position="23"/>
    </location>
</feature>
<feature type="chain" id="PRO_5040729927" evidence="8">
    <location>
        <begin position="24"/>
        <end position="360"/>
    </location>
</feature>
<accession>A0A9W4GX46</accession>
<evidence type="ECO:0000256" key="6">
    <source>
        <dbReference type="ARBA" id="ARBA00023288"/>
    </source>
</evidence>
<evidence type="ECO:0000256" key="5">
    <source>
        <dbReference type="ARBA" id="ARBA00023136"/>
    </source>
</evidence>
<dbReference type="EMBL" id="CAJVAX010000001">
    <property type="protein sequence ID" value="CAG7601351.1"/>
    <property type="molecule type" value="Genomic_DNA"/>
</dbReference>
<protein>
    <submittedName>
        <fullName evidence="10">Basic membrane protein A</fullName>
    </submittedName>
</protein>
<dbReference type="InterPro" id="IPR003760">
    <property type="entry name" value="PnrA-like"/>
</dbReference>